<dbReference type="InterPro" id="IPR037081">
    <property type="entry name" value="Hyp_TM1506"/>
</dbReference>
<evidence type="ECO:0000313" key="4">
    <source>
        <dbReference type="Proteomes" id="UP000593943"/>
    </source>
</evidence>
<accession>A0A261G528</accession>
<dbReference type="SUPFAM" id="SSF53927">
    <property type="entry name" value="Cytidine deaminase-like"/>
    <property type="match status" value="1"/>
</dbReference>
<dbReference type="InterPro" id="IPR016193">
    <property type="entry name" value="Cytidine_deaminase-like"/>
</dbReference>
<dbReference type="Proteomes" id="UP000593943">
    <property type="component" value="Chromosome"/>
</dbReference>
<dbReference type="GO" id="GO:0003824">
    <property type="term" value="F:catalytic activity"/>
    <property type="evidence" value="ECO:0007669"/>
    <property type="project" value="InterPro"/>
</dbReference>
<dbReference type="OrthoDB" id="3233224at2"/>
<organism evidence="1 3">
    <name type="scientific">Bifidobacterium eulemuris</name>
    <dbReference type="NCBI Taxonomy" id="1765219"/>
    <lineage>
        <taxon>Bacteria</taxon>
        <taxon>Bacillati</taxon>
        <taxon>Actinomycetota</taxon>
        <taxon>Actinomycetes</taxon>
        <taxon>Bifidobacteriales</taxon>
        <taxon>Bifidobacteriaceae</taxon>
        <taxon>Bifidobacterium</taxon>
    </lineage>
</organism>
<dbReference type="Pfam" id="PF08973">
    <property type="entry name" value="TM1506"/>
    <property type="match status" value="1"/>
</dbReference>
<dbReference type="KEGG" id="beu:BE0216_09370"/>
<reference evidence="2 4" key="2">
    <citation type="submission" date="2020-10" db="EMBL/GenBank/DDBJ databases">
        <title>Genome sequencing of Bifidobacterium eulemuris_DSMZ_100216.</title>
        <authorList>
            <person name="Kim J."/>
        </authorList>
    </citation>
    <scope>NUCLEOTIDE SEQUENCE [LARGE SCALE GENOMIC DNA]</scope>
    <source>
        <strain evidence="2 4">DSM 100216</strain>
    </source>
</reference>
<sequence>MFADIERAKAALASDPTLGCAACLGGEIVTGMGRGVRPLLQWLANGQDIHGFSAADRVVGKAAALLYVKLGVAAVHGRTMSEAGLSVLQSHGIEASYDALVPIILNRTHTGMCPIEASVQSIRTPDEAEPAIRAAVAKLMASNS</sequence>
<proteinExistence type="predicted"/>
<protein>
    <submittedName>
        <fullName evidence="2">DUF1893 domain-containing protein</fullName>
    </submittedName>
</protein>
<dbReference type="InterPro" id="IPR015067">
    <property type="entry name" value="DUF1893_TM1506-like"/>
</dbReference>
<keyword evidence="4" id="KW-1185">Reference proteome</keyword>
<dbReference type="EMBL" id="CP062938">
    <property type="protein sequence ID" value="QOL32620.1"/>
    <property type="molecule type" value="Genomic_DNA"/>
</dbReference>
<reference evidence="1 3" key="1">
    <citation type="journal article" date="2017" name="BMC Genomics">
        <title>Comparative genomic and phylogenomic analyses of the Bifidobacteriaceae family.</title>
        <authorList>
            <person name="Lugli G.A."/>
            <person name="Milani C."/>
            <person name="Turroni F."/>
            <person name="Duranti S."/>
            <person name="Mancabelli L."/>
            <person name="Mangifesta M."/>
            <person name="Ferrario C."/>
            <person name="Modesto M."/>
            <person name="Mattarelli P."/>
            <person name="Jiri K."/>
            <person name="van Sinderen D."/>
            <person name="Ventura M."/>
        </authorList>
    </citation>
    <scope>NUCLEOTIDE SEQUENCE [LARGE SCALE GENOMIC DNA]</scope>
    <source>
        <strain evidence="1 3">DSM 100216</strain>
    </source>
</reference>
<evidence type="ECO:0000313" key="2">
    <source>
        <dbReference type="EMBL" id="QOL32620.1"/>
    </source>
</evidence>
<name>A0A261G528_9BIFI</name>
<evidence type="ECO:0000313" key="3">
    <source>
        <dbReference type="Proteomes" id="UP000216057"/>
    </source>
</evidence>
<dbReference type="Proteomes" id="UP000216057">
    <property type="component" value="Unassembled WGS sequence"/>
</dbReference>
<gene>
    <name evidence="2" type="ORF">BE0216_09370</name>
    <name evidence="1" type="ORF">BEUL_1693</name>
</gene>
<dbReference type="RefSeq" id="WP_158217234.1">
    <property type="nucleotide sequence ID" value="NZ_CP062938.1"/>
</dbReference>
<evidence type="ECO:0000313" key="1">
    <source>
        <dbReference type="EMBL" id="OZG66529.1"/>
    </source>
</evidence>
<dbReference type="AlphaFoldDB" id="A0A261G528"/>
<dbReference type="EMBL" id="MWWZ01000009">
    <property type="protein sequence ID" value="OZG66529.1"/>
    <property type="molecule type" value="Genomic_DNA"/>
</dbReference>
<dbReference type="Gene3D" id="3.40.140.30">
    <property type="entry name" value="Hypothetical protein TM1506"/>
    <property type="match status" value="1"/>
</dbReference>